<comment type="caution">
    <text evidence="1">The sequence shown here is derived from an EMBL/GenBank/DDBJ whole genome shotgun (WGS) entry which is preliminary data.</text>
</comment>
<protein>
    <submittedName>
        <fullName evidence="1">Uncharacterized protein</fullName>
    </submittedName>
</protein>
<dbReference type="RefSeq" id="WP_097566036.1">
    <property type="nucleotide sequence ID" value="NZ_RPBY01000004.1"/>
</dbReference>
<gene>
    <name evidence="1" type="ORF">EHJ13_12215</name>
</gene>
<sequence>MKLTGKPTTEQLAQILAKPVDPDERIRARLRIELHRLINQAALFGLEIPQPLPTEEEQAIAAGGILPHRLRLRWADVDLGGHSGPYSGELRRVHGGVYRGD</sequence>
<dbReference type="AlphaFoldDB" id="A0A9Q4XM93"/>
<organism evidence="1 2">
    <name type="scientific">Cronobacter dublinensis</name>
    <dbReference type="NCBI Taxonomy" id="413497"/>
    <lineage>
        <taxon>Bacteria</taxon>
        <taxon>Pseudomonadati</taxon>
        <taxon>Pseudomonadota</taxon>
        <taxon>Gammaproteobacteria</taxon>
        <taxon>Enterobacterales</taxon>
        <taxon>Enterobacteriaceae</taxon>
        <taxon>Cronobacter</taxon>
    </lineage>
</organism>
<dbReference type="Proteomes" id="UP000778262">
    <property type="component" value="Unassembled WGS sequence"/>
</dbReference>
<proteinExistence type="predicted"/>
<reference evidence="1" key="1">
    <citation type="submission" date="2018-11" db="EMBL/GenBank/DDBJ databases">
        <title>Genomics analysis of Putative Virulence Factors on Adhesion and Cytotoxicity for Cronobacter spp.</title>
        <authorList>
            <person name="Cui J."/>
        </authorList>
    </citation>
    <scope>NUCLEOTIDE SEQUENCE</scope>
    <source>
        <strain evidence="1">SD69</strain>
    </source>
</reference>
<evidence type="ECO:0000313" key="1">
    <source>
        <dbReference type="EMBL" id="NCH88195.1"/>
    </source>
</evidence>
<name>A0A9Q4XM93_9ENTR</name>
<evidence type="ECO:0000313" key="2">
    <source>
        <dbReference type="Proteomes" id="UP000778262"/>
    </source>
</evidence>
<accession>A0A9Q4XM93</accession>
<dbReference type="EMBL" id="RPBY01000004">
    <property type="protein sequence ID" value="NCH88195.1"/>
    <property type="molecule type" value="Genomic_DNA"/>
</dbReference>